<gene>
    <name evidence="2" type="ORF">FN846DRAFT_920244</name>
</gene>
<reference evidence="2 3" key="1">
    <citation type="submission" date="2019-09" db="EMBL/GenBank/DDBJ databases">
        <title>Draft genome of the ectomycorrhizal ascomycete Sphaerosporella brunnea.</title>
        <authorList>
            <consortium name="DOE Joint Genome Institute"/>
            <person name="Benucci G.M."/>
            <person name="Marozzi G."/>
            <person name="Antonielli L."/>
            <person name="Sanchez S."/>
            <person name="Marco P."/>
            <person name="Wang X."/>
            <person name="Falini L.B."/>
            <person name="Barry K."/>
            <person name="Haridas S."/>
            <person name="Lipzen A."/>
            <person name="Labutti K."/>
            <person name="Grigoriev I.V."/>
            <person name="Murat C."/>
            <person name="Martin F."/>
            <person name="Albertini E."/>
            <person name="Donnini D."/>
            <person name="Bonito G."/>
        </authorList>
    </citation>
    <scope>NUCLEOTIDE SEQUENCE [LARGE SCALE GENOMIC DNA]</scope>
    <source>
        <strain evidence="2 3">Sb_GMNB300</strain>
    </source>
</reference>
<name>A0A5J5ET62_9PEZI</name>
<comment type="caution">
    <text evidence="2">The sequence shown here is derived from an EMBL/GenBank/DDBJ whole genome shotgun (WGS) entry which is preliminary data.</text>
</comment>
<evidence type="ECO:0000256" key="1">
    <source>
        <dbReference type="SAM" id="Phobius"/>
    </source>
</evidence>
<accession>A0A5J5ET62</accession>
<evidence type="ECO:0000313" key="2">
    <source>
        <dbReference type="EMBL" id="KAA8902280.1"/>
    </source>
</evidence>
<keyword evidence="3" id="KW-1185">Reference proteome</keyword>
<organism evidence="2 3">
    <name type="scientific">Sphaerosporella brunnea</name>
    <dbReference type="NCBI Taxonomy" id="1250544"/>
    <lineage>
        <taxon>Eukaryota</taxon>
        <taxon>Fungi</taxon>
        <taxon>Dikarya</taxon>
        <taxon>Ascomycota</taxon>
        <taxon>Pezizomycotina</taxon>
        <taxon>Pezizomycetes</taxon>
        <taxon>Pezizales</taxon>
        <taxon>Pyronemataceae</taxon>
        <taxon>Sphaerosporella</taxon>
    </lineage>
</organism>
<dbReference type="InParanoid" id="A0A5J5ET62"/>
<keyword evidence="1" id="KW-1133">Transmembrane helix</keyword>
<evidence type="ECO:0000313" key="3">
    <source>
        <dbReference type="Proteomes" id="UP000326924"/>
    </source>
</evidence>
<keyword evidence="1" id="KW-0812">Transmembrane</keyword>
<dbReference type="EMBL" id="VXIS01000134">
    <property type="protein sequence ID" value="KAA8902280.1"/>
    <property type="molecule type" value="Genomic_DNA"/>
</dbReference>
<dbReference type="Proteomes" id="UP000326924">
    <property type="component" value="Unassembled WGS sequence"/>
</dbReference>
<sequence length="385" mass="43366">MATTSRWWTPQGRLWPDSSSAFRSHRSRPCVLLFSDENIRATTRFIAARTIPPELHFEICKHLSSPQLLRFVIALWICFLTYPQACLLYLSKVPLLLIGSLLNSAGEERLLDPALKLLLGGLDAIHSQAVWVKASRALLRPILGAIHRRQISSLSSLLKHAHMTGYTVYHAQQHAISGRSEEAAIMILEFCGHSDLRKCLEGIRLDTAASLEWGSPPDNITQANSLLWVGIHAYRKTPDPTIVTCLERVVDTLVEDSDQDWAQIFLCPLSELARCPKFLKPVVVNEQNQKVISGKGCDDGHDYDQQLVLIAPEYQRRMLQLILRIPGIIPRIADGTLSDKNIWEMLPIPLLDELIGQVSLSDAAKVQVLERVQWSFRMQTKLAFC</sequence>
<keyword evidence="1" id="KW-0472">Membrane</keyword>
<proteinExistence type="predicted"/>
<feature type="transmembrane region" description="Helical" evidence="1">
    <location>
        <begin position="68"/>
        <end position="90"/>
    </location>
</feature>
<protein>
    <submittedName>
        <fullName evidence="2">Uncharacterized protein</fullName>
    </submittedName>
</protein>
<dbReference type="AlphaFoldDB" id="A0A5J5ET62"/>